<accession>A0A6J5ZJN3</accession>
<organism evidence="2">
    <name type="scientific">freshwater metagenome</name>
    <dbReference type="NCBI Taxonomy" id="449393"/>
    <lineage>
        <taxon>unclassified sequences</taxon>
        <taxon>metagenomes</taxon>
        <taxon>ecological metagenomes</taxon>
    </lineage>
</organism>
<proteinExistence type="predicted"/>
<feature type="region of interest" description="Disordered" evidence="1">
    <location>
        <begin position="1"/>
        <end position="30"/>
    </location>
</feature>
<sequence>MKIHISNATSRDATVVATSTPAKESTISSKNGKPVSFQRYVAAGEGKLNEDLVKVLGDAYSQQLIDSDPEIDLEMVGRAIDGTSTVLLNKDNQPLYCAPEVLEIIYGPDGKEVERRTPIDIAPNVNDGAPVKWTGKLIPRNDLIRKYGIKRTMQLRHVDGVTFDFLYAIAKELDEKDSVALIAGGEGGKGPLVLQANGSPYRGFLDGRIDGDKFLLLLHLSAMELKKPAAKSEKEAE</sequence>
<reference evidence="2" key="1">
    <citation type="submission" date="2020-05" db="EMBL/GenBank/DDBJ databases">
        <authorList>
            <person name="Chiriac C."/>
            <person name="Salcher M."/>
            <person name="Ghai R."/>
            <person name="Kavagutti S V."/>
        </authorList>
    </citation>
    <scope>NUCLEOTIDE SEQUENCE</scope>
</reference>
<dbReference type="EMBL" id="CAESAK010000139">
    <property type="protein sequence ID" value="CAB4341628.1"/>
    <property type="molecule type" value="Genomic_DNA"/>
</dbReference>
<protein>
    <submittedName>
        <fullName evidence="2">Unannotated protein</fullName>
    </submittedName>
</protein>
<name>A0A6J5ZJN3_9ZZZZ</name>
<evidence type="ECO:0000313" key="2">
    <source>
        <dbReference type="EMBL" id="CAB4341628.1"/>
    </source>
</evidence>
<evidence type="ECO:0000256" key="1">
    <source>
        <dbReference type="SAM" id="MobiDB-lite"/>
    </source>
</evidence>
<gene>
    <name evidence="2" type="ORF">UFOPK3775_00960</name>
</gene>
<dbReference type="AlphaFoldDB" id="A0A6J5ZJN3"/>